<dbReference type="HOGENOM" id="CLU_012762_1_1_9"/>
<keyword evidence="8" id="KW-0969">Cilium</keyword>
<comment type="caution">
    <text evidence="8">The sequence shown here is derived from an EMBL/GenBank/DDBJ whole genome shotgun (WGS) entry which is preliminary data.</text>
</comment>
<dbReference type="AlphaFoldDB" id="G5IMD2"/>
<dbReference type="EMBL" id="ADLN01000120">
    <property type="protein sequence ID" value="EHI57551.1"/>
    <property type="molecule type" value="Genomic_DNA"/>
</dbReference>
<protein>
    <recommendedName>
        <fullName evidence="4">Flagellar hook-associated protein 1</fullName>
    </recommendedName>
</protein>
<dbReference type="NCBIfam" id="TIGR02492">
    <property type="entry name" value="flgK_ends"/>
    <property type="match status" value="1"/>
</dbReference>
<evidence type="ECO:0000256" key="2">
    <source>
        <dbReference type="ARBA" id="ARBA00004613"/>
    </source>
</evidence>
<evidence type="ECO:0000256" key="3">
    <source>
        <dbReference type="ARBA" id="ARBA00009677"/>
    </source>
</evidence>
<dbReference type="GO" id="GO:0009424">
    <property type="term" value="C:bacterial-type flagellum hook"/>
    <property type="evidence" value="ECO:0007669"/>
    <property type="project" value="InterPro"/>
</dbReference>
<feature type="domain" description="Flagellar hook-associated protein FlgK helical" evidence="7">
    <location>
        <begin position="100"/>
        <end position="328"/>
    </location>
</feature>
<keyword evidence="8" id="KW-0282">Flagellum</keyword>
<dbReference type="Proteomes" id="UP000005384">
    <property type="component" value="Unassembled WGS sequence"/>
</dbReference>
<keyword evidence="9" id="KW-1185">Reference proteome</keyword>
<comment type="similarity">
    <text evidence="3">Belongs to the flagella basal body rod proteins family.</text>
</comment>
<dbReference type="GO" id="GO:0005576">
    <property type="term" value="C:extracellular region"/>
    <property type="evidence" value="ECO:0007669"/>
    <property type="project" value="UniProtKB-SubCell"/>
</dbReference>
<keyword evidence="8" id="KW-0966">Cell projection</keyword>
<proteinExistence type="inferred from homology"/>
<name>G5IMD2_9FIRM</name>
<organism evidence="8 9">
    <name type="scientific">Hungatella hathewayi WAL-18680</name>
    <dbReference type="NCBI Taxonomy" id="742737"/>
    <lineage>
        <taxon>Bacteria</taxon>
        <taxon>Bacillati</taxon>
        <taxon>Bacillota</taxon>
        <taxon>Clostridia</taxon>
        <taxon>Lachnospirales</taxon>
        <taxon>Lachnospiraceae</taxon>
        <taxon>Hungatella</taxon>
    </lineage>
</organism>
<dbReference type="GO" id="GO:0044780">
    <property type="term" value="P:bacterial-type flagellum assembly"/>
    <property type="evidence" value="ECO:0007669"/>
    <property type="project" value="InterPro"/>
</dbReference>
<keyword evidence="5" id="KW-0964">Secreted</keyword>
<dbReference type="InterPro" id="IPR002371">
    <property type="entry name" value="FlgK"/>
</dbReference>
<reference evidence="8 9" key="1">
    <citation type="submission" date="2011-08" db="EMBL/GenBank/DDBJ databases">
        <title>The Genome Sequence of Clostridium hathewayi WAL-18680.</title>
        <authorList>
            <consortium name="The Broad Institute Genome Sequencing Platform"/>
            <person name="Earl A."/>
            <person name="Ward D."/>
            <person name="Feldgarden M."/>
            <person name="Gevers D."/>
            <person name="Finegold S.M."/>
            <person name="Summanen P.H."/>
            <person name="Molitoris D.R."/>
            <person name="Song M."/>
            <person name="Daigneault M."/>
            <person name="Allen-Vercoe E."/>
            <person name="Young S.K."/>
            <person name="Zeng Q."/>
            <person name="Gargeya S."/>
            <person name="Fitzgerald M."/>
            <person name="Haas B."/>
            <person name="Abouelleil A."/>
            <person name="Alvarado L."/>
            <person name="Arachchi H.M."/>
            <person name="Berlin A."/>
            <person name="Brown A."/>
            <person name="Chapman S.B."/>
            <person name="Chen Z."/>
            <person name="Dunbar C."/>
            <person name="Freedman E."/>
            <person name="Gearin G."/>
            <person name="Gellesch M."/>
            <person name="Goldberg J."/>
            <person name="Griggs A."/>
            <person name="Gujja S."/>
            <person name="Heiman D."/>
            <person name="Howarth C."/>
            <person name="Larson L."/>
            <person name="Lui A."/>
            <person name="MacDonald P.J.P."/>
            <person name="Montmayeur A."/>
            <person name="Murphy C."/>
            <person name="Neiman D."/>
            <person name="Pearson M."/>
            <person name="Priest M."/>
            <person name="Roberts A."/>
            <person name="Saif S."/>
            <person name="Shea T."/>
            <person name="Shenoy N."/>
            <person name="Sisk P."/>
            <person name="Stolte C."/>
            <person name="Sykes S."/>
            <person name="Wortman J."/>
            <person name="Nusbaum C."/>
            <person name="Birren B."/>
        </authorList>
    </citation>
    <scope>NUCLEOTIDE SEQUENCE [LARGE SCALE GENOMIC DNA]</scope>
    <source>
        <strain evidence="8 9">WAL-18680</strain>
    </source>
</reference>
<dbReference type="RefSeq" id="WP_006782648.1">
    <property type="nucleotide sequence ID" value="NZ_CP040506.1"/>
</dbReference>
<dbReference type="Pfam" id="PF22638">
    <property type="entry name" value="FlgK_D1"/>
    <property type="match status" value="1"/>
</dbReference>
<evidence type="ECO:0000313" key="9">
    <source>
        <dbReference type="Proteomes" id="UP000005384"/>
    </source>
</evidence>
<evidence type="ECO:0000256" key="5">
    <source>
        <dbReference type="ARBA" id="ARBA00022525"/>
    </source>
</evidence>
<evidence type="ECO:0000259" key="7">
    <source>
        <dbReference type="Pfam" id="PF22638"/>
    </source>
</evidence>
<accession>G5IMD2</accession>
<dbReference type="GO" id="GO:0005198">
    <property type="term" value="F:structural molecule activity"/>
    <property type="evidence" value="ECO:0007669"/>
    <property type="project" value="InterPro"/>
</dbReference>
<dbReference type="OrthoDB" id="9802553at2"/>
<evidence type="ECO:0000256" key="4">
    <source>
        <dbReference type="ARBA" id="ARBA00016244"/>
    </source>
</evidence>
<dbReference type="PANTHER" id="PTHR30033:SF1">
    <property type="entry name" value="FLAGELLAR HOOK-ASSOCIATED PROTEIN 1"/>
    <property type="match status" value="1"/>
</dbReference>
<evidence type="ECO:0000256" key="6">
    <source>
        <dbReference type="ARBA" id="ARBA00023143"/>
    </source>
</evidence>
<dbReference type="InterPro" id="IPR053927">
    <property type="entry name" value="FlgK_helical"/>
</dbReference>
<evidence type="ECO:0000256" key="1">
    <source>
        <dbReference type="ARBA" id="ARBA00004365"/>
    </source>
</evidence>
<evidence type="ECO:0000313" key="8">
    <source>
        <dbReference type="EMBL" id="EHI57551.1"/>
    </source>
</evidence>
<gene>
    <name evidence="8" type="ORF">HMPREF9473_04660</name>
</gene>
<comment type="subcellular location">
    <subcellularLocation>
        <location evidence="1">Bacterial flagellum</location>
    </subcellularLocation>
    <subcellularLocation>
        <location evidence="2">Secreted</location>
    </subcellularLocation>
</comment>
<dbReference type="PATRIC" id="fig|742737.3.peg.4648"/>
<keyword evidence="6" id="KW-0975">Bacterial flagellum</keyword>
<dbReference type="SUPFAM" id="SSF64518">
    <property type="entry name" value="Phase 1 flagellin"/>
    <property type="match status" value="1"/>
</dbReference>
<sequence>MRPSFMGLEAARSGLMVTQKALDIVGNNMTNEKTKGYTRQRLDTVSLRLYGGANYGSAIALAGQGVKAVGVGQLRNSYLDYKFREKYSDVGYHDQKMAVMEQLEGIISDPEVNKAGIQEALKELSDALNELTSTSASKATSATIVMNAFKEVVSTLNQYDSGIKNLVEQTKKDMAAAVKDFNATLQQISELNKEIYKEVFNNSDFDGVKYGPNELMDDRNLLLDELARYGKVSVEDNGDGTINVMVNGHQAVGVDGASYWTDELSLDKEGTGMFWQSTGQMAGLGNGLLNGFQDTLKGSSSVAPGIPYYQEQLDLFAQSLYQTFNNVLKVENADPDAAVTYKQLLKGGEDGIVTAGNLSLSDEWLADASYILNSDGGLDDIKAMGELLKKEFSIGGFTGTFEQFITNMTSTLGSEMNACNTRLEAALAIAETAETNRQSVSGVSLNEEGVNMMSLNKTFQALGRLMTAMDEQLDVIINQMGLVGR</sequence>
<dbReference type="PANTHER" id="PTHR30033">
    <property type="entry name" value="FLAGELLAR HOOK-ASSOCIATED PROTEIN 1"/>
    <property type="match status" value="1"/>
</dbReference>